<dbReference type="PANTHER" id="PTHR24148:SF64">
    <property type="entry name" value="HETEROKARYON INCOMPATIBILITY DOMAIN-CONTAINING PROTEIN"/>
    <property type="match status" value="1"/>
</dbReference>
<evidence type="ECO:0000259" key="1">
    <source>
        <dbReference type="Pfam" id="PF06985"/>
    </source>
</evidence>
<proteinExistence type="predicted"/>
<accession>A0ABY0HLA5</accession>
<feature type="domain" description="Heterokaryon incompatibility" evidence="1">
    <location>
        <begin position="68"/>
        <end position="232"/>
    </location>
</feature>
<sequence length="639" mass="73456">MDDKDQSLHKLSLPHRESIISQLVDIGSESNQQEHAKYLPFVQYLQCLRPEGLELRRTSINAFYEKQYIALSYTWDASEYEDDESGRYHVEGWNDNGLEQSKVRNCVLDRVVSYMRYTNMQLLWIDRHCIRQDVCDDACTHHIHCTQKRDAMQAMDLVYQFSSHPVAVLGRPVQIESELHILADVLSGALVVGDSEPRLSGKTTIREARKALYLLHEITQDRWWHRAWTFQENYRGGVRMQLLIRHNPSLERQKLRHRVFGNIPGELCVPSVDFSREATRLCLAFRRVQDISWISDVLRTAGRYADMLHESSPMTPTVVADIEARELKVPWDRLAIIANCCRYSVRLDGEALVQQGHSLSLSVLAMCLLNGEILNNNDEGLKPIALLTVSEFLKEQLFKAFSAPEDDTRKLTFNKGCRLTDVKLTSDGILTKGHLWKLGRVVDTAMFRRKLPWIDNPNGQLTLTQRKGLLQLVFRLCDLKYRSLAHRIDEYLDADAKARDAGTSFTEIYLHGMACELAAAIRARRKLRLGCIWDPSGRPAPYRAVFMWSNEDGDRSEAYPPPAFVFTSAWSRDLGSEVHDANDIDRHVSLEVDLEELLISDGTPRLRTRSWLLGMCFFNECPRTKVLFPWPRALQAVKL</sequence>
<keyword evidence="3" id="KW-1185">Reference proteome</keyword>
<name>A0ABY0HLA5_9PEZI</name>
<dbReference type="InterPro" id="IPR010730">
    <property type="entry name" value="HET"/>
</dbReference>
<reference evidence="2 3" key="1">
    <citation type="submission" date="2018-06" db="EMBL/GenBank/DDBJ databases">
        <title>Complete Genomes of Monosporascus.</title>
        <authorList>
            <person name="Robinson A.J."/>
            <person name="Natvig D.O."/>
        </authorList>
    </citation>
    <scope>NUCLEOTIDE SEQUENCE [LARGE SCALE GENOMIC DNA]</scope>
    <source>
        <strain evidence="2 3">CBS 609.92</strain>
    </source>
</reference>
<comment type="caution">
    <text evidence="2">The sequence shown here is derived from an EMBL/GenBank/DDBJ whole genome shotgun (WGS) entry which is preliminary data.</text>
</comment>
<organism evidence="2 3">
    <name type="scientific">Monosporascus cannonballus</name>
    <dbReference type="NCBI Taxonomy" id="155416"/>
    <lineage>
        <taxon>Eukaryota</taxon>
        <taxon>Fungi</taxon>
        <taxon>Dikarya</taxon>
        <taxon>Ascomycota</taxon>
        <taxon>Pezizomycotina</taxon>
        <taxon>Sordariomycetes</taxon>
        <taxon>Xylariomycetidae</taxon>
        <taxon>Xylariales</taxon>
        <taxon>Xylariales incertae sedis</taxon>
        <taxon>Monosporascus</taxon>
    </lineage>
</organism>
<dbReference type="InterPro" id="IPR052895">
    <property type="entry name" value="HetReg/Transcr_Mod"/>
</dbReference>
<dbReference type="Proteomes" id="UP000294003">
    <property type="component" value="Unassembled WGS sequence"/>
</dbReference>
<dbReference type="PANTHER" id="PTHR24148">
    <property type="entry name" value="ANKYRIN REPEAT DOMAIN-CONTAINING PROTEIN 39 HOMOLOG-RELATED"/>
    <property type="match status" value="1"/>
</dbReference>
<dbReference type="EMBL" id="QJNS01000003">
    <property type="protein sequence ID" value="RYO95255.1"/>
    <property type="molecule type" value="Genomic_DNA"/>
</dbReference>
<evidence type="ECO:0000313" key="3">
    <source>
        <dbReference type="Proteomes" id="UP000294003"/>
    </source>
</evidence>
<protein>
    <recommendedName>
        <fullName evidence="1">Heterokaryon incompatibility domain-containing protein</fullName>
    </recommendedName>
</protein>
<dbReference type="Pfam" id="PF06985">
    <property type="entry name" value="HET"/>
    <property type="match status" value="1"/>
</dbReference>
<gene>
    <name evidence="2" type="ORF">DL762_000138</name>
</gene>
<evidence type="ECO:0000313" key="2">
    <source>
        <dbReference type="EMBL" id="RYO95255.1"/>
    </source>
</evidence>